<protein>
    <submittedName>
        <fullName evidence="2">Acetyltransferase (GNAT) family protein</fullName>
    </submittedName>
</protein>
<dbReference type="Gene3D" id="3.40.630.30">
    <property type="match status" value="1"/>
</dbReference>
<dbReference type="Proteomes" id="UP000219688">
    <property type="component" value="Unassembled WGS sequence"/>
</dbReference>
<feature type="domain" description="N-acetyltransferase" evidence="1">
    <location>
        <begin position="1"/>
        <end position="160"/>
    </location>
</feature>
<dbReference type="RefSeq" id="WP_244903880.1">
    <property type="nucleotide sequence ID" value="NZ_OBQK01000015.1"/>
</dbReference>
<reference evidence="3" key="1">
    <citation type="submission" date="2017-08" db="EMBL/GenBank/DDBJ databases">
        <authorList>
            <person name="Varghese N."/>
            <person name="Submissions S."/>
        </authorList>
    </citation>
    <scope>NUCLEOTIDE SEQUENCE [LARGE SCALE GENOMIC DNA]</scope>
    <source>
        <strain evidence="3">USBA17B2</strain>
    </source>
</reference>
<evidence type="ECO:0000313" key="2">
    <source>
        <dbReference type="EMBL" id="SOC57692.1"/>
    </source>
</evidence>
<name>A0A285VUI4_9MICO</name>
<dbReference type="InterPro" id="IPR016181">
    <property type="entry name" value="Acyl_CoA_acyltransferase"/>
</dbReference>
<organism evidence="2 3">
    <name type="scientific">Ornithinimicrobium cerasi</name>
    <dbReference type="NCBI Taxonomy" id="2248773"/>
    <lineage>
        <taxon>Bacteria</taxon>
        <taxon>Bacillati</taxon>
        <taxon>Actinomycetota</taxon>
        <taxon>Actinomycetes</taxon>
        <taxon>Micrococcales</taxon>
        <taxon>Ornithinimicrobiaceae</taxon>
        <taxon>Ornithinimicrobium</taxon>
    </lineage>
</organism>
<sequence length="160" mass="18029">MLAPRLDDAADLAAVHVQTWREAYGGLLPEHFYDDAARVRRQAMWSQRLTEPGGVERIRIARDAGRLVGFAVRGDAVDHQGHPPVREEQLFALYVLARLHGTGVGQTLLDACLRGRPAQLWVAKENGRARRFYEKNGFEEDGTEQIDEDLDGLVVIRMVR</sequence>
<dbReference type="SUPFAM" id="SSF55729">
    <property type="entry name" value="Acyl-CoA N-acyltransferases (Nat)"/>
    <property type="match status" value="1"/>
</dbReference>
<evidence type="ECO:0000259" key="1">
    <source>
        <dbReference type="PROSITE" id="PS51186"/>
    </source>
</evidence>
<evidence type="ECO:0000313" key="3">
    <source>
        <dbReference type="Proteomes" id="UP000219688"/>
    </source>
</evidence>
<keyword evidence="2" id="KW-0808">Transferase</keyword>
<proteinExistence type="predicted"/>
<dbReference type="Pfam" id="PF13508">
    <property type="entry name" value="Acetyltransf_7"/>
    <property type="match status" value="1"/>
</dbReference>
<accession>A0A285VUI4</accession>
<keyword evidence="3" id="KW-1185">Reference proteome</keyword>
<dbReference type="InterPro" id="IPR000182">
    <property type="entry name" value="GNAT_dom"/>
</dbReference>
<dbReference type="PROSITE" id="PS51186">
    <property type="entry name" value="GNAT"/>
    <property type="match status" value="1"/>
</dbReference>
<dbReference type="EMBL" id="OBQK01000015">
    <property type="protein sequence ID" value="SOC57692.1"/>
    <property type="molecule type" value="Genomic_DNA"/>
</dbReference>
<dbReference type="GO" id="GO:0016747">
    <property type="term" value="F:acyltransferase activity, transferring groups other than amino-acyl groups"/>
    <property type="evidence" value="ECO:0007669"/>
    <property type="project" value="InterPro"/>
</dbReference>
<gene>
    <name evidence="2" type="ORF">SAMN05421879_11521</name>
</gene>
<dbReference type="AlphaFoldDB" id="A0A285VUI4"/>